<sequence>MRPWVAQVAAAVAGLLGVVDAQGSYGSVAAEQAACPADNFYHLGCFEDWGTFSSSFPFVPETPNPNPSNPSSSFPGFFAGSQYGATVTPLDCAHVCRGHGYRLTALVNGQCYCGTVLPTTLTPVADPLVICNVPCNGNENLMCGGGDAASIYVDSSFADNAEVQDLPPATVAGYYGYLGCYNSPDFPVSDPRVNLDVASVDDCFDLCAQYGYPLVHAEHVGGVVQCRCGTEFSAGNFRLFDGDPNADTWCTVDCDNGDEEACDPTDPSQRCCGKNNIFPIYANPQLMGCYLPVIPGFKTNPDDLFTCYDVPSTLLGPPTEIPQQDVSGLVLIGAEVSLERPPTITTGGNTLYLAGCLDGLLSGLFPVPGEVISELPGTLDLQGCADVCATDPSFVGFAVTDAGSTCECLLTGAIPIEVYFPPEAMGRCSTPCDGDGSVSCGGDGYSIVYSGDPTFGIYGYLDHFDLPQYQCLDGGKFVPSITERVIALRILTQSRHLYNDNDDDRDNHHHNNRGNDDNGN</sequence>
<dbReference type="PANTHER" id="PTHR24269:SF16">
    <property type="entry name" value="PROTEIN SLG1"/>
    <property type="match status" value="1"/>
</dbReference>
<keyword evidence="2" id="KW-0812">Transmembrane</keyword>
<feature type="compositionally biased region" description="Basic and acidic residues" evidence="7">
    <location>
        <begin position="505"/>
        <end position="520"/>
    </location>
</feature>
<feature type="domain" description="WSC" evidence="9">
    <location>
        <begin position="39"/>
        <end position="155"/>
    </location>
</feature>
<feature type="signal peptide" evidence="8">
    <location>
        <begin position="1"/>
        <end position="21"/>
    </location>
</feature>
<dbReference type="PROSITE" id="PS51212">
    <property type="entry name" value="WSC"/>
    <property type="match status" value="1"/>
</dbReference>
<keyword evidence="5" id="KW-0472">Membrane</keyword>
<evidence type="ECO:0000313" key="10">
    <source>
        <dbReference type="EMBL" id="KAL1835770.1"/>
    </source>
</evidence>
<evidence type="ECO:0000256" key="5">
    <source>
        <dbReference type="ARBA" id="ARBA00023136"/>
    </source>
</evidence>
<evidence type="ECO:0000256" key="1">
    <source>
        <dbReference type="ARBA" id="ARBA00004167"/>
    </source>
</evidence>
<keyword evidence="4" id="KW-1133">Transmembrane helix</keyword>
<organism evidence="10 11">
    <name type="scientific">Humicola insolens</name>
    <name type="common">Soft-rot fungus</name>
    <dbReference type="NCBI Taxonomy" id="85995"/>
    <lineage>
        <taxon>Eukaryota</taxon>
        <taxon>Fungi</taxon>
        <taxon>Dikarya</taxon>
        <taxon>Ascomycota</taxon>
        <taxon>Pezizomycotina</taxon>
        <taxon>Sordariomycetes</taxon>
        <taxon>Sordariomycetidae</taxon>
        <taxon>Sordariales</taxon>
        <taxon>Chaetomiaceae</taxon>
        <taxon>Mycothermus</taxon>
    </lineage>
</organism>
<name>A0ABR3V1V9_HUMIN</name>
<dbReference type="Pfam" id="PF01822">
    <property type="entry name" value="WSC"/>
    <property type="match status" value="1"/>
</dbReference>
<feature type="region of interest" description="Disordered" evidence="7">
    <location>
        <begin position="499"/>
        <end position="520"/>
    </location>
</feature>
<evidence type="ECO:0000259" key="9">
    <source>
        <dbReference type="PROSITE" id="PS51212"/>
    </source>
</evidence>
<accession>A0ABR3V1V9</accession>
<evidence type="ECO:0000256" key="7">
    <source>
        <dbReference type="SAM" id="MobiDB-lite"/>
    </source>
</evidence>
<keyword evidence="3 8" id="KW-0732">Signal</keyword>
<feature type="chain" id="PRO_5045554984" description="WSC domain-containing protein" evidence="8">
    <location>
        <begin position="22"/>
        <end position="520"/>
    </location>
</feature>
<dbReference type="Proteomes" id="UP001583172">
    <property type="component" value="Unassembled WGS sequence"/>
</dbReference>
<evidence type="ECO:0000256" key="8">
    <source>
        <dbReference type="SAM" id="SignalP"/>
    </source>
</evidence>
<evidence type="ECO:0000313" key="11">
    <source>
        <dbReference type="Proteomes" id="UP001583172"/>
    </source>
</evidence>
<evidence type="ECO:0000256" key="4">
    <source>
        <dbReference type="ARBA" id="ARBA00022989"/>
    </source>
</evidence>
<evidence type="ECO:0000256" key="6">
    <source>
        <dbReference type="ARBA" id="ARBA00023180"/>
    </source>
</evidence>
<protein>
    <recommendedName>
        <fullName evidence="9">WSC domain-containing protein</fullName>
    </recommendedName>
</protein>
<dbReference type="EMBL" id="JAZGSY010000540">
    <property type="protein sequence ID" value="KAL1835770.1"/>
    <property type="molecule type" value="Genomic_DNA"/>
</dbReference>
<proteinExistence type="predicted"/>
<dbReference type="PANTHER" id="PTHR24269">
    <property type="entry name" value="KREMEN PROTEIN"/>
    <property type="match status" value="1"/>
</dbReference>
<evidence type="ECO:0000256" key="3">
    <source>
        <dbReference type="ARBA" id="ARBA00022729"/>
    </source>
</evidence>
<keyword evidence="11" id="KW-1185">Reference proteome</keyword>
<comment type="caution">
    <text evidence="10">The sequence shown here is derived from an EMBL/GenBank/DDBJ whole genome shotgun (WGS) entry which is preliminary data.</text>
</comment>
<reference evidence="10 11" key="1">
    <citation type="journal article" date="2024" name="Commun. Biol.">
        <title>Comparative genomic analysis of thermophilic fungi reveals convergent evolutionary adaptations and gene losses.</title>
        <authorList>
            <person name="Steindorff A.S."/>
            <person name="Aguilar-Pontes M.V."/>
            <person name="Robinson A.J."/>
            <person name="Andreopoulos B."/>
            <person name="LaButti K."/>
            <person name="Kuo A."/>
            <person name="Mondo S."/>
            <person name="Riley R."/>
            <person name="Otillar R."/>
            <person name="Haridas S."/>
            <person name="Lipzen A."/>
            <person name="Grimwood J."/>
            <person name="Schmutz J."/>
            <person name="Clum A."/>
            <person name="Reid I.D."/>
            <person name="Moisan M.C."/>
            <person name="Butler G."/>
            <person name="Nguyen T.T.M."/>
            <person name="Dewar K."/>
            <person name="Conant G."/>
            <person name="Drula E."/>
            <person name="Henrissat B."/>
            <person name="Hansel C."/>
            <person name="Singer S."/>
            <person name="Hutchinson M.I."/>
            <person name="de Vries R.P."/>
            <person name="Natvig D.O."/>
            <person name="Powell A.J."/>
            <person name="Tsang A."/>
            <person name="Grigoriev I.V."/>
        </authorList>
    </citation>
    <scope>NUCLEOTIDE SEQUENCE [LARGE SCALE GENOMIC DNA]</scope>
    <source>
        <strain evidence="10 11">CBS 620.91</strain>
    </source>
</reference>
<comment type="subcellular location">
    <subcellularLocation>
        <location evidence="1">Membrane</location>
        <topology evidence="1">Single-pass membrane protein</topology>
    </subcellularLocation>
</comment>
<keyword evidence="6" id="KW-0325">Glycoprotein</keyword>
<dbReference type="InterPro" id="IPR051836">
    <property type="entry name" value="Kremen_rcpt"/>
</dbReference>
<gene>
    <name evidence="10" type="ORF">VTJ49DRAFT_6091</name>
</gene>
<dbReference type="InterPro" id="IPR002889">
    <property type="entry name" value="WSC_carb-bd"/>
</dbReference>
<dbReference type="SMART" id="SM00321">
    <property type="entry name" value="WSC"/>
    <property type="match status" value="1"/>
</dbReference>
<evidence type="ECO:0000256" key="2">
    <source>
        <dbReference type="ARBA" id="ARBA00022692"/>
    </source>
</evidence>